<name>A0A3M7L2N8_AUXPR</name>
<comment type="caution">
    <text evidence="2">The sequence shown here is derived from an EMBL/GenBank/DDBJ whole genome shotgun (WGS) entry which is preliminary data.</text>
</comment>
<reference evidence="3" key="1">
    <citation type="journal article" date="2018" name="Algal Res.">
        <title>Characterization of plant carbon substrate utilization by Auxenochlorella protothecoides.</title>
        <authorList>
            <person name="Vogler B.W."/>
            <person name="Starkenburg S.R."/>
            <person name="Sudasinghe N."/>
            <person name="Schambach J.Y."/>
            <person name="Rollin J.A."/>
            <person name="Pattathil S."/>
            <person name="Barry A.N."/>
        </authorList>
    </citation>
    <scope>NUCLEOTIDE SEQUENCE [LARGE SCALE GENOMIC DNA]</scope>
    <source>
        <strain evidence="3">UTEX 25</strain>
    </source>
</reference>
<evidence type="ECO:0000256" key="1">
    <source>
        <dbReference type="SAM" id="MobiDB-lite"/>
    </source>
</evidence>
<evidence type="ECO:0000313" key="2">
    <source>
        <dbReference type="EMBL" id="RMZ57013.1"/>
    </source>
</evidence>
<feature type="region of interest" description="Disordered" evidence="1">
    <location>
        <begin position="427"/>
        <end position="454"/>
    </location>
</feature>
<feature type="region of interest" description="Disordered" evidence="1">
    <location>
        <begin position="123"/>
        <end position="152"/>
    </location>
</feature>
<accession>A0A3M7L2N8</accession>
<sequence>MEGVVRVLSRLSHLGQELQATGLSEDGVTTALSSYMSDNLLETPPYWVASAGEALWARLQEAGAGLPHISRALAAIITHSSHDHAVGAVELCFGLLAVDKCPTRGIFDRVLCSSYLGWLRGVQSSGPTAKKRAGRKGKKAAALDTDEDEAMDVDQEHPSPLASSLAGFAGSLRTLGLADQPDVVQDAASTCVDLICKGGASDPQEVSAAYGVLLSLLQPIHGNPRDLCAMVFRHLASGLAAMGGGGGKVARAEVCHQLIAFASSALGQSPSAATESVAALARAVVLRAADRADARTAAVELAMGLLGLLGPAEGEAFVVFTARLSRTPKASGHKTPAPGTAVRLLSRLGRSDGSHCSSGARASGMTPGTEPRLARAAREKQIIVKDEPEVVQAEEQMLALSLPGVAGTPLRQWNPTLAEEMHPGGAAGGGPKVCMEGPGTDRVKGGARKRGVGG</sequence>
<feature type="compositionally biased region" description="Basic residues" evidence="1">
    <location>
        <begin position="129"/>
        <end position="139"/>
    </location>
</feature>
<feature type="compositionally biased region" description="Basic residues" evidence="1">
    <location>
        <begin position="445"/>
        <end position="454"/>
    </location>
</feature>
<dbReference type="Proteomes" id="UP000279271">
    <property type="component" value="Unassembled WGS sequence"/>
</dbReference>
<gene>
    <name evidence="2" type="ORF">APUTEX25_002245</name>
</gene>
<dbReference type="AlphaFoldDB" id="A0A3M7L2N8"/>
<evidence type="ECO:0000313" key="3">
    <source>
        <dbReference type="Proteomes" id="UP000279271"/>
    </source>
</evidence>
<protein>
    <submittedName>
        <fullName evidence="2">Uncharacterized protein</fullName>
    </submittedName>
</protein>
<organism evidence="2 3">
    <name type="scientific">Auxenochlorella protothecoides</name>
    <name type="common">Green microalga</name>
    <name type="synonym">Chlorella protothecoides</name>
    <dbReference type="NCBI Taxonomy" id="3075"/>
    <lineage>
        <taxon>Eukaryota</taxon>
        <taxon>Viridiplantae</taxon>
        <taxon>Chlorophyta</taxon>
        <taxon>core chlorophytes</taxon>
        <taxon>Trebouxiophyceae</taxon>
        <taxon>Chlorellales</taxon>
        <taxon>Chlorellaceae</taxon>
        <taxon>Auxenochlorella</taxon>
    </lineage>
</organism>
<proteinExistence type="predicted"/>
<dbReference type="EMBL" id="QOKY01000130">
    <property type="protein sequence ID" value="RMZ57013.1"/>
    <property type="molecule type" value="Genomic_DNA"/>
</dbReference>